<accession>A0A1B6DRJ1</accession>
<evidence type="ECO:0000313" key="5">
    <source>
        <dbReference type="EMBL" id="JAS29514.1"/>
    </source>
</evidence>
<dbReference type="EMBL" id="GEDC01031353">
    <property type="protein sequence ID" value="JAS05945.1"/>
    <property type="molecule type" value="Transcribed_RNA"/>
</dbReference>
<dbReference type="EMBL" id="GEDC01008994">
    <property type="protein sequence ID" value="JAS28304.1"/>
    <property type="molecule type" value="Transcribed_RNA"/>
</dbReference>
<proteinExistence type="inferred from homology"/>
<dbReference type="AlphaFoldDB" id="A0A1B6DRJ1"/>
<dbReference type="EMBL" id="GEDC01007784">
    <property type="protein sequence ID" value="JAS29514.1"/>
    <property type="molecule type" value="Transcribed_RNA"/>
</dbReference>
<evidence type="ECO:0000313" key="4">
    <source>
        <dbReference type="EMBL" id="JAS28304.1"/>
    </source>
</evidence>
<evidence type="ECO:0000256" key="2">
    <source>
        <dbReference type="SAM" id="MobiDB-lite"/>
    </source>
</evidence>
<dbReference type="GO" id="GO:0007165">
    <property type="term" value="P:signal transduction"/>
    <property type="evidence" value="ECO:0007669"/>
    <property type="project" value="TreeGrafter"/>
</dbReference>
<dbReference type="InterPro" id="IPR008862">
    <property type="entry name" value="Tcp11"/>
</dbReference>
<evidence type="ECO:0008006" key="6">
    <source>
        <dbReference type="Google" id="ProtNLM"/>
    </source>
</evidence>
<reference evidence="4" key="1">
    <citation type="submission" date="2015-12" db="EMBL/GenBank/DDBJ databases">
        <title>De novo transcriptome assembly of four potential Pierce s Disease insect vectors from Arizona vineyards.</title>
        <authorList>
            <person name="Tassone E.E."/>
        </authorList>
    </citation>
    <scope>NUCLEOTIDE SEQUENCE</scope>
</reference>
<gene>
    <name evidence="3" type="ORF">g.14391</name>
    <name evidence="5" type="ORF">g.14392</name>
    <name evidence="4" type="ORF">g.14393</name>
</gene>
<comment type="similarity">
    <text evidence="1">Belongs to the TCP11 family.</text>
</comment>
<feature type="region of interest" description="Disordered" evidence="2">
    <location>
        <begin position="1"/>
        <end position="56"/>
    </location>
</feature>
<evidence type="ECO:0000256" key="1">
    <source>
        <dbReference type="ARBA" id="ARBA00010954"/>
    </source>
</evidence>
<dbReference type="Pfam" id="PF05794">
    <property type="entry name" value="Tcp11"/>
    <property type="match status" value="1"/>
</dbReference>
<protein>
    <recommendedName>
        <fullName evidence="6">T-complex protein 11-like protein 1</fullName>
    </recommendedName>
</protein>
<dbReference type="PANTHER" id="PTHR12832">
    <property type="entry name" value="TESTIS-SPECIFIC PROTEIN PBS13 T-COMPLEX 11"/>
    <property type="match status" value="1"/>
</dbReference>
<organism evidence="4">
    <name type="scientific">Clastoptera arizonana</name>
    <name type="common">Arizona spittle bug</name>
    <dbReference type="NCBI Taxonomy" id="38151"/>
    <lineage>
        <taxon>Eukaryota</taxon>
        <taxon>Metazoa</taxon>
        <taxon>Ecdysozoa</taxon>
        <taxon>Arthropoda</taxon>
        <taxon>Hexapoda</taxon>
        <taxon>Insecta</taxon>
        <taxon>Pterygota</taxon>
        <taxon>Neoptera</taxon>
        <taxon>Paraneoptera</taxon>
        <taxon>Hemiptera</taxon>
        <taxon>Auchenorrhyncha</taxon>
        <taxon>Cercopoidea</taxon>
        <taxon>Clastopteridae</taxon>
        <taxon>Clastoptera</taxon>
    </lineage>
</organism>
<evidence type="ECO:0000313" key="3">
    <source>
        <dbReference type="EMBL" id="JAS05945.1"/>
    </source>
</evidence>
<dbReference type="PANTHER" id="PTHR12832:SF11">
    <property type="entry name" value="LD23868P"/>
    <property type="match status" value="1"/>
</dbReference>
<name>A0A1B6DRJ1_9HEMI</name>
<sequence>MNPNQNSSSEKNEEAAGPSLPSSSLSIPGQENNVPKSPDAKRQRTLSESMYPGITSSSPPKFLSFEEIMSAAKGMANMALIHEIAVDGGFEFEKVEPSENSLHKRVKDSLHKAFWDILESQLAEDPPNYKQALVLLAEIKENLLSLLLPHNIRFKENICEVLDMELIEQQVENNVLDFQYYANYVISVMQKICSPARDEKILQLKQEQNVISVFKGVLETLELMRLDMANFTIEAYKPYLIANSIDYEKNKFKEFLSIQPDSLEVTKGWLMRHVTPSTPLNTMDEVRTVIGRAYLELLTWNDENPFPETLIMDRARYLDMRNECLRLTIAATVLLLVVSNVPQLQTNQQFKVNLKQHILLIISKITSLQDAENLLPNITAQAITDCNKEISTPLSDETGKLLDSLIHQITSPEHKIRQLVFQRISDFLYTTITSTSKQPVQIPPGLTSLQQELSALVRKYHHLVSYNREVFGEYYANILQSTISTTKTQ</sequence>